<gene>
    <name evidence="1" type="ORF">TBRA_LOCUS11472</name>
</gene>
<reference evidence="1 2" key="1">
    <citation type="submission" date="2020-02" db="EMBL/GenBank/DDBJ databases">
        <authorList>
            <person name="Ferguson B K."/>
        </authorList>
    </citation>
    <scope>NUCLEOTIDE SEQUENCE [LARGE SCALE GENOMIC DNA]</scope>
</reference>
<evidence type="ECO:0000313" key="1">
    <source>
        <dbReference type="EMBL" id="CAB0039734.1"/>
    </source>
</evidence>
<evidence type="ECO:0000313" key="2">
    <source>
        <dbReference type="Proteomes" id="UP000479190"/>
    </source>
</evidence>
<dbReference type="AlphaFoldDB" id="A0A6H5IQY4"/>
<name>A0A6H5IQY4_9HYME</name>
<proteinExistence type="predicted"/>
<organism evidence="1 2">
    <name type="scientific">Trichogramma brassicae</name>
    <dbReference type="NCBI Taxonomy" id="86971"/>
    <lineage>
        <taxon>Eukaryota</taxon>
        <taxon>Metazoa</taxon>
        <taxon>Ecdysozoa</taxon>
        <taxon>Arthropoda</taxon>
        <taxon>Hexapoda</taxon>
        <taxon>Insecta</taxon>
        <taxon>Pterygota</taxon>
        <taxon>Neoptera</taxon>
        <taxon>Endopterygota</taxon>
        <taxon>Hymenoptera</taxon>
        <taxon>Apocrita</taxon>
        <taxon>Proctotrupomorpha</taxon>
        <taxon>Chalcidoidea</taxon>
        <taxon>Trichogrammatidae</taxon>
        <taxon>Trichogramma</taxon>
    </lineage>
</organism>
<keyword evidence="2" id="KW-1185">Reference proteome</keyword>
<dbReference type="Proteomes" id="UP000479190">
    <property type="component" value="Unassembled WGS sequence"/>
</dbReference>
<dbReference type="EMBL" id="CADCXV010000978">
    <property type="protein sequence ID" value="CAB0039734.1"/>
    <property type="molecule type" value="Genomic_DNA"/>
</dbReference>
<protein>
    <submittedName>
        <fullName evidence="1">Uncharacterized protein</fullName>
    </submittedName>
</protein>
<accession>A0A6H5IQY4</accession>
<sequence>MAALQPAHSQSRPARLCIAHTDITKHSQKQSHQQIPLEREVLAARSRGNTQTRSAALD</sequence>
<feature type="non-terminal residue" evidence="1">
    <location>
        <position position="58"/>
    </location>
</feature>